<dbReference type="PANTHER" id="PTHR43853">
    <property type="entry name" value="3-KETOACYL-COA THIOLASE, PEROXISOMAL"/>
    <property type="match status" value="1"/>
</dbReference>
<keyword evidence="3 5" id="KW-0012">Acyltransferase</keyword>
<dbReference type="FunFam" id="3.40.47.10:FF:000193">
    <property type="match status" value="1"/>
</dbReference>
<dbReference type="Gene3D" id="3.40.47.10">
    <property type="match status" value="1"/>
</dbReference>
<dbReference type="OrthoDB" id="5404651at2759"/>
<feature type="domain" description="Thiolase N-terminal" evidence="6">
    <location>
        <begin position="103"/>
        <end position="270"/>
    </location>
</feature>
<dbReference type="Pfam" id="PF00108">
    <property type="entry name" value="Thiolase_N"/>
    <property type="match status" value="1"/>
</dbReference>
<evidence type="ECO:0000256" key="5">
    <source>
        <dbReference type="RuleBase" id="RU003557"/>
    </source>
</evidence>
<evidence type="ECO:0000313" key="9">
    <source>
        <dbReference type="Proteomes" id="UP000327157"/>
    </source>
</evidence>
<dbReference type="InterPro" id="IPR020610">
    <property type="entry name" value="Thiolase_AS"/>
</dbReference>
<reference evidence="8 9" key="2">
    <citation type="submission" date="2019-11" db="EMBL/GenBank/DDBJ databases">
        <title>A de novo genome assembly of a pear dwarfing rootstock.</title>
        <authorList>
            <person name="Wang F."/>
            <person name="Wang J."/>
            <person name="Li S."/>
            <person name="Zhang Y."/>
            <person name="Fang M."/>
            <person name="Ma L."/>
            <person name="Zhao Y."/>
            <person name="Jiang S."/>
        </authorList>
    </citation>
    <scope>NUCLEOTIDE SEQUENCE [LARGE SCALE GENOMIC DNA]</scope>
    <source>
        <strain evidence="8">S2</strain>
        <tissue evidence="8">Leaf</tissue>
    </source>
</reference>
<keyword evidence="9" id="KW-1185">Reference proteome</keyword>
<dbReference type="GO" id="GO:0005777">
    <property type="term" value="C:peroxisome"/>
    <property type="evidence" value="ECO:0007669"/>
    <property type="project" value="TreeGrafter"/>
</dbReference>
<dbReference type="InterPro" id="IPR016039">
    <property type="entry name" value="Thiolase-like"/>
</dbReference>
<protein>
    <recommendedName>
        <fullName evidence="4">acetyl-CoA C-acyltransferase</fullName>
        <ecNumber evidence="4">2.3.1.16</ecNumber>
    </recommendedName>
</protein>
<comment type="similarity">
    <text evidence="1 5">Belongs to the thiolase-like superfamily. Thiolase family.</text>
</comment>
<evidence type="ECO:0000256" key="4">
    <source>
        <dbReference type="ARBA" id="ARBA00024073"/>
    </source>
</evidence>
<evidence type="ECO:0000259" key="7">
    <source>
        <dbReference type="Pfam" id="PF02803"/>
    </source>
</evidence>
<dbReference type="InterPro" id="IPR020617">
    <property type="entry name" value="Thiolase_C"/>
</dbReference>
<gene>
    <name evidence="8" type="ORF">D8674_038328</name>
</gene>
<comment type="caution">
    <text evidence="8">The sequence shown here is derived from an EMBL/GenBank/DDBJ whole genome shotgun (WGS) entry which is preliminary data.</text>
</comment>
<dbReference type="Pfam" id="PF02803">
    <property type="entry name" value="Thiolase_C"/>
    <property type="match status" value="1"/>
</dbReference>
<dbReference type="GO" id="GO:0006635">
    <property type="term" value="P:fatty acid beta-oxidation"/>
    <property type="evidence" value="ECO:0007669"/>
    <property type="project" value="TreeGrafter"/>
</dbReference>
<dbReference type="PANTHER" id="PTHR43853:SF15">
    <property type="entry name" value="3-KETOACYL-COA THIOLASE 5, PEROXISOMAL"/>
    <property type="match status" value="1"/>
</dbReference>
<dbReference type="InterPro" id="IPR020616">
    <property type="entry name" value="Thiolase_N"/>
</dbReference>
<dbReference type="InterPro" id="IPR050215">
    <property type="entry name" value="Thiolase-like_sf_Thiolase"/>
</dbReference>
<dbReference type="AlphaFoldDB" id="A0A5N5HJQ3"/>
<evidence type="ECO:0000256" key="1">
    <source>
        <dbReference type="ARBA" id="ARBA00010982"/>
    </source>
</evidence>
<dbReference type="EC" id="2.3.1.16" evidence="4"/>
<sequence length="414" mass="44321">MDVAMNRQRVLLQHLRPNSSVSSTNYESAPLSRAAEDSAAAYHRTAAFGDDVVIVAKRGAFKDTLPDDLLAPVLKLVGTVMAPGSLRATECRMAVFYAGFPGIAAGLESLTVDKLGRSRKINPKVDIFAQARDCLLPMGITSENVAQRYGVTREEQDCCDCNLMNLCKWVESHRHAAVAPASGKFKDKIVPVSTKIVDPKTGEERTVTISVDDGIRPNTNMNDLAKLKPAFKRDGSTTADLLSLDFYKAFCLLHMTVSDGAGAVLLMKRSLAMQKGLPVLDVFRSFAASGVDPAVMGVGPASAIPVAVKSAGLELDDIDLFEIIEAFASQYVYCCKKLELDPEKVNANGSAIALGHPLGATGACCVATLLNEMKRRGRDHRFGVISMCIGSGMGASAVFERGDSVDELCNARTV</sequence>
<name>A0A5N5HJQ3_9ROSA</name>
<proteinExistence type="inferred from homology"/>
<evidence type="ECO:0000256" key="2">
    <source>
        <dbReference type="ARBA" id="ARBA00022679"/>
    </source>
</evidence>
<dbReference type="GO" id="GO:0010124">
    <property type="term" value="P:phenylacetate catabolic process"/>
    <property type="evidence" value="ECO:0007669"/>
    <property type="project" value="TreeGrafter"/>
</dbReference>
<evidence type="ECO:0000313" key="8">
    <source>
        <dbReference type="EMBL" id="KAB2623464.1"/>
    </source>
</evidence>
<dbReference type="NCBIfam" id="TIGR01930">
    <property type="entry name" value="AcCoA-C-Actrans"/>
    <property type="match status" value="1"/>
</dbReference>
<evidence type="ECO:0000259" key="6">
    <source>
        <dbReference type="Pfam" id="PF00108"/>
    </source>
</evidence>
<accession>A0A5N5HJQ3</accession>
<evidence type="ECO:0000256" key="3">
    <source>
        <dbReference type="ARBA" id="ARBA00023315"/>
    </source>
</evidence>
<dbReference type="PROSITE" id="PS00099">
    <property type="entry name" value="THIOLASE_3"/>
    <property type="match status" value="1"/>
</dbReference>
<dbReference type="InterPro" id="IPR002155">
    <property type="entry name" value="Thiolase"/>
</dbReference>
<feature type="domain" description="Thiolase C-terminal" evidence="7">
    <location>
        <begin position="280"/>
        <end position="401"/>
    </location>
</feature>
<organism evidence="8 9">
    <name type="scientific">Pyrus ussuriensis x Pyrus communis</name>
    <dbReference type="NCBI Taxonomy" id="2448454"/>
    <lineage>
        <taxon>Eukaryota</taxon>
        <taxon>Viridiplantae</taxon>
        <taxon>Streptophyta</taxon>
        <taxon>Embryophyta</taxon>
        <taxon>Tracheophyta</taxon>
        <taxon>Spermatophyta</taxon>
        <taxon>Magnoliopsida</taxon>
        <taxon>eudicotyledons</taxon>
        <taxon>Gunneridae</taxon>
        <taxon>Pentapetalae</taxon>
        <taxon>rosids</taxon>
        <taxon>fabids</taxon>
        <taxon>Rosales</taxon>
        <taxon>Rosaceae</taxon>
        <taxon>Amygdaloideae</taxon>
        <taxon>Maleae</taxon>
        <taxon>Pyrus</taxon>
    </lineage>
</organism>
<dbReference type="EMBL" id="SMOL01000215">
    <property type="protein sequence ID" value="KAB2623464.1"/>
    <property type="molecule type" value="Genomic_DNA"/>
</dbReference>
<dbReference type="GO" id="GO:0003988">
    <property type="term" value="F:acetyl-CoA C-acyltransferase activity"/>
    <property type="evidence" value="ECO:0007669"/>
    <property type="project" value="UniProtKB-EC"/>
</dbReference>
<dbReference type="CDD" id="cd00751">
    <property type="entry name" value="thiolase"/>
    <property type="match status" value="1"/>
</dbReference>
<keyword evidence="2 5" id="KW-0808">Transferase</keyword>
<dbReference type="Proteomes" id="UP000327157">
    <property type="component" value="Unassembled WGS sequence"/>
</dbReference>
<reference evidence="8 9" key="1">
    <citation type="submission" date="2019-09" db="EMBL/GenBank/DDBJ databases">
        <authorList>
            <person name="Ou C."/>
        </authorList>
    </citation>
    <scope>NUCLEOTIDE SEQUENCE [LARGE SCALE GENOMIC DNA]</scope>
    <source>
        <strain evidence="8">S2</strain>
        <tissue evidence="8">Leaf</tissue>
    </source>
</reference>
<dbReference type="SUPFAM" id="SSF53901">
    <property type="entry name" value="Thiolase-like"/>
    <property type="match status" value="2"/>
</dbReference>